<reference evidence="5 6" key="1">
    <citation type="submission" date="2024-04" db="EMBL/GenBank/DDBJ databases">
        <title>Isolation of an actinomycete strain from pig manure.</title>
        <authorList>
            <person name="Gong T."/>
            <person name="Yu Z."/>
            <person name="An M."/>
            <person name="Wei C."/>
            <person name="Yang W."/>
            <person name="Liu L."/>
        </authorList>
    </citation>
    <scope>NUCLEOTIDE SEQUENCE [LARGE SCALE GENOMIC DNA]</scope>
    <source>
        <strain evidence="5 6">ZF39</strain>
    </source>
</reference>
<name>A0ABZ3FP70_9ACTN</name>
<feature type="domain" description="DUF2207" evidence="3">
    <location>
        <begin position="39"/>
        <end position="222"/>
    </location>
</feature>
<feature type="transmembrane region" description="Helical" evidence="2">
    <location>
        <begin position="249"/>
        <end position="266"/>
    </location>
</feature>
<evidence type="ECO:0000256" key="1">
    <source>
        <dbReference type="SAM" id="MobiDB-lite"/>
    </source>
</evidence>
<dbReference type="EMBL" id="CP154795">
    <property type="protein sequence ID" value="XAN07852.1"/>
    <property type="molecule type" value="Genomic_DNA"/>
</dbReference>
<dbReference type="Pfam" id="PF09972">
    <property type="entry name" value="DUF2207"/>
    <property type="match status" value="1"/>
</dbReference>
<feature type="transmembrane region" description="Helical" evidence="2">
    <location>
        <begin position="457"/>
        <end position="477"/>
    </location>
</feature>
<dbReference type="InterPro" id="IPR018702">
    <property type="entry name" value="DUF2207"/>
</dbReference>
<dbReference type="InterPro" id="IPR048389">
    <property type="entry name" value="YciQ-like_C"/>
</dbReference>
<proteinExistence type="predicted"/>
<feature type="transmembrane region" description="Helical" evidence="2">
    <location>
        <begin position="425"/>
        <end position="445"/>
    </location>
</feature>
<feature type="compositionally biased region" description="Gly residues" evidence="1">
    <location>
        <begin position="586"/>
        <end position="618"/>
    </location>
</feature>
<evidence type="ECO:0000259" key="3">
    <source>
        <dbReference type="Pfam" id="PF09972"/>
    </source>
</evidence>
<keyword evidence="2" id="KW-0472">Membrane</keyword>
<dbReference type="Proteomes" id="UP001442841">
    <property type="component" value="Chromosome"/>
</dbReference>
<evidence type="ECO:0000313" key="5">
    <source>
        <dbReference type="EMBL" id="XAN07852.1"/>
    </source>
</evidence>
<evidence type="ECO:0000313" key="6">
    <source>
        <dbReference type="Proteomes" id="UP001442841"/>
    </source>
</evidence>
<dbReference type="Pfam" id="PF20990">
    <property type="entry name" value="DUF2207_C"/>
    <property type="match status" value="1"/>
</dbReference>
<keyword evidence="6" id="KW-1185">Reference proteome</keyword>
<gene>
    <name evidence="5" type="ORF">AADG42_11230</name>
</gene>
<dbReference type="RefSeq" id="WP_425309310.1">
    <property type="nucleotide sequence ID" value="NZ_CP154795.1"/>
</dbReference>
<evidence type="ECO:0000259" key="4">
    <source>
        <dbReference type="Pfam" id="PF20990"/>
    </source>
</evidence>
<feature type="domain" description="Predicted membrane protein YciQ-like C-terminal" evidence="4">
    <location>
        <begin position="303"/>
        <end position="534"/>
    </location>
</feature>
<sequence length="618" mass="66168">MVTPASTHTRILVALLTLCLGLGWVMATPGLAYASEDRVTRLDTTYAVQPDGSVQVEQRFDWRFPEPRRGIVLGIRVRERWDADPTKDVVYQVSHLAVESPTGAPTQLTETLLTNGSRHTLQVRVGDPDRPVSDLEHSYVVRYRLDGALRTFDGLPELYWDVTASDFPDIDRATVRVTSPGGITRARCLVGTRECESNATGRSASMSATQVRRGETLTIVAALDPGSVSNAEPRLEPGIDHRDERVARIGPVAVMVVMIAIGFLFGRMRVGRDRTFVGPPPGVIAPSGTPAAPVFRRRVVPVRFSPPDASPLVAGAALDRRYRSEHLAATLVDMVLDRDIRLSIDPVEVHATAIPPADAPNSGKEPPALKSTLLKLAIPVSGRQPSAPKQNQVLAMVRAASTETRRILREDLGLGSLRTRARVWAVLRTIAGPGLVLAAWLWILAEVLAPRGLSHPAMGVFAPVALFFGVRIGLFFCRPALGPKGTALREQTEGFRSYLATAEAAQLNFEADQDIYRRYLPWAVLFGLTERWTRVCQDLARQGQIPPLDDVLAARGLTGRSLSVNIAALSSAVARQSRGYGASTAGLGGRGGGSGGSSGFGGGASGGGGGGGTSARSW</sequence>
<accession>A0ABZ3FP70</accession>
<organism evidence="5 6">
    <name type="scientific">Ammonicoccus fulvus</name>
    <dbReference type="NCBI Taxonomy" id="3138240"/>
    <lineage>
        <taxon>Bacteria</taxon>
        <taxon>Bacillati</taxon>
        <taxon>Actinomycetota</taxon>
        <taxon>Actinomycetes</taxon>
        <taxon>Propionibacteriales</taxon>
        <taxon>Propionibacteriaceae</taxon>
        <taxon>Ammonicoccus</taxon>
    </lineage>
</organism>
<feature type="region of interest" description="Disordered" evidence="1">
    <location>
        <begin position="584"/>
        <end position="618"/>
    </location>
</feature>
<protein>
    <submittedName>
        <fullName evidence="5">DUF2207 domain-containing protein</fullName>
    </submittedName>
</protein>
<evidence type="ECO:0000256" key="2">
    <source>
        <dbReference type="SAM" id="Phobius"/>
    </source>
</evidence>
<keyword evidence="2" id="KW-1133">Transmembrane helix</keyword>
<keyword evidence="2" id="KW-0812">Transmembrane</keyword>